<dbReference type="AlphaFoldDB" id="A0A0M0J648"/>
<gene>
    <name evidence="2" type="ORF">Ctob_001275</name>
</gene>
<protein>
    <submittedName>
        <fullName evidence="2">Uncharacterized protein</fullName>
    </submittedName>
</protein>
<evidence type="ECO:0000313" key="3">
    <source>
        <dbReference type="Proteomes" id="UP000037460"/>
    </source>
</evidence>
<sequence>MTELNLRWNSIGGEGAIAIAEALNGQRGDDHPLPRRQQQSGSRVPRRSRRR</sequence>
<evidence type="ECO:0000256" key="1">
    <source>
        <dbReference type="SAM" id="MobiDB-lite"/>
    </source>
</evidence>
<dbReference type="InterPro" id="IPR032675">
    <property type="entry name" value="LRR_dom_sf"/>
</dbReference>
<name>A0A0M0J648_9EUKA</name>
<dbReference type="Gene3D" id="3.80.10.10">
    <property type="entry name" value="Ribonuclease Inhibitor"/>
    <property type="match status" value="1"/>
</dbReference>
<feature type="region of interest" description="Disordered" evidence="1">
    <location>
        <begin position="24"/>
        <end position="51"/>
    </location>
</feature>
<dbReference type="EMBL" id="JWZX01003342">
    <property type="protein sequence ID" value="KOO21698.1"/>
    <property type="molecule type" value="Genomic_DNA"/>
</dbReference>
<dbReference type="Proteomes" id="UP000037460">
    <property type="component" value="Unassembled WGS sequence"/>
</dbReference>
<evidence type="ECO:0000313" key="2">
    <source>
        <dbReference type="EMBL" id="KOO21698.1"/>
    </source>
</evidence>
<comment type="caution">
    <text evidence="2">The sequence shown here is derived from an EMBL/GenBank/DDBJ whole genome shotgun (WGS) entry which is preliminary data.</text>
</comment>
<dbReference type="SUPFAM" id="SSF52047">
    <property type="entry name" value="RNI-like"/>
    <property type="match status" value="1"/>
</dbReference>
<dbReference type="Pfam" id="PF13516">
    <property type="entry name" value="LRR_6"/>
    <property type="match status" value="1"/>
</dbReference>
<dbReference type="InterPro" id="IPR001611">
    <property type="entry name" value="Leu-rich_rpt"/>
</dbReference>
<accession>A0A0M0J648</accession>
<keyword evidence="3" id="KW-1185">Reference proteome</keyword>
<organism evidence="2 3">
    <name type="scientific">Chrysochromulina tobinii</name>
    <dbReference type="NCBI Taxonomy" id="1460289"/>
    <lineage>
        <taxon>Eukaryota</taxon>
        <taxon>Haptista</taxon>
        <taxon>Haptophyta</taxon>
        <taxon>Prymnesiophyceae</taxon>
        <taxon>Prymnesiales</taxon>
        <taxon>Chrysochromulinaceae</taxon>
        <taxon>Chrysochromulina</taxon>
    </lineage>
</organism>
<proteinExistence type="predicted"/>
<reference evidence="3" key="1">
    <citation type="journal article" date="2015" name="PLoS Genet.">
        <title>Genome Sequence and Transcriptome Analyses of Chrysochromulina tobin: Metabolic Tools for Enhanced Algal Fitness in the Prominent Order Prymnesiales (Haptophyceae).</title>
        <authorList>
            <person name="Hovde B.T."/>
            <person name="Deodato C.R."/>
            <person name="Hunsperger H.M."/>
            <person name="Ryken S.A."/>
            <person name="Yost W."/>
            <person name="Jha R.K."/>
            <person name="Patterson J."/>
            <person name="Monnat R.J. Jr."/>
            <person name="Barlow S.B."/>
            <person name="Starkenburg S.R."/>
            <person name="Cattolico R.A."/>
        </authorList>
    </citation>
    <scope>NUCLEOTIDE SEQUENCE</scope>
    <source>
        <strain evidence="3">CCMP291</strain>
    </source>
</reference>